<evidence type="ECO:0000313" key="2">
    <source>
        <dbReference type="Proteomes" id="UP000579812"/>
    </source>
</evidence>
<proteinExistence type="predicted"/>
<keyword evidence="2" id="KW-1185">Reference proteome</keyword>
<evidence type="ECO:0000313" key="1">
    <source>
        <dbReference type="EMBL" id="KAF4118634.1"/>
    </source>
</evidence>
<dbReference type="Proteomes" id="UP000579812">
    <property type="component" value="Unassembled WGS sequence"/>
</dbReference>
<comment type="caution">
    <text evidence="1">The sequence shown here is derived from an EMBL/GenBank/DDBJ whole genome shotgun (WGS) entry which is preliminary data.</text>
</comment>
<protein>
    <submittedName>
        <fullName evidence="1">Uncharacterized protein</fullName>
    </submittedName>
</protein>
<sequence length="78" mass="8987">MINGFWSMRRWIIVRLSIDTAEQCDEDPVLMSISKQPAVDVEQPNFVSGLAVLFVLLYDFNLQYQEEVACTPAIEVRH</sequence>
<dbReference type="AlphaFoldDB" id="A0A7J6DIK4"/>
<name>A0A7J6DIK4_9TELE</name>
<organism evidence="1 2">
    <name type="scientific">Onychostoma macrolepis</name>
    <dbReference type="NCBI Taxonomy" id="369639"/>
    <lineage>
        <taxon>Eukaryota</taxon>
        <taxon>Metazoa</taxon>
        <taxon>Chordata</taxon>
        <taxon>Craniata</taxon>
        <taxon>Vertebrata</taxon>
        <taxon>Euteleostomi</taxon>
        <taxon>Actinopterygii</taxon>
        <taxon>Neopterygii</taxon>
        <taxon>Teleostei</taxon>
        <taxon>Ostariophysi</taxon>
        <taxon>Cypriniformes</taxon>
        <taxon>Cyprinidae</taxon>
        <taxon>Acrossocheilinae</taxon>
        <taxon>Onychostoma</taxon>
    </lineage>
</organism>
<accession>A0A7J6DIK4</accession>
<reference evidence="1 2" key="1">
    <citation type="submission" date="2020-04" db="EMBL/GenBank/DDBJ databases">
        <title>Chromosome-level genome assembly of a cyprinid fish Onychostoma macrolepis by integration of Nanopore Sequencing, Bionano and Hi-C technology.</title>
        <authorList>
            <person name="Wang D."/>
        </authorList>
    </citation>
    <scope>NUCLEOTIDE SEQUENCE [LARGE SCALE GENOMIC DNA]</scope>
    <source>
        <strain evidence="1">SWU-2019</strain>
        <tissue evidence="1">Muscle</tissue>
    </source>
</reference>
<dbReference type="EMBL" id="JAAMOB010000001">
    <property type="protein sequence ID" value="KAF4118634.1"/>
    <property type="molecule type" value="Genomic_DNA"/>
</dbReference>
<gene>
    <name evidence="1" type="ORF">G5714_000685</name>
</gene>